<name>A0A9N9KGB2_9GLOM</name>
<accession>A0A9N9KGB2</accession>
<dbReference type="AlphaFoldDB" id="A0A9N9KGB2"/>
<protein>
    <submittedName>
        <fullName evidence="2">2737_t:CDS:1</fullName>
    </submittedName>
</protein>
<reference evidence="2" key="1">
    <citation type="submission" date="2021-06" db="EMBL/GenBank/DDBJ databases">
        <authorList>
            <person name="Kallberg Y."/>
            <person name="Tangrot J."/>
            <person name="Rosling A."/>
        </authorList>
    </citation>
    <scope>NUCLEOTIDE SEQUENCE</scope>
    <source>
        <strain evidence="2">MA453B</strain>
    </source>
</reference>
<comment type="caution">
    <text evidence="2">The sequence shown here is derived from an EMBL/GenBank/DDBJ whole genome shotgun (WGS) entry which is preliminary data.</text>
</comment>
<feature type="region of interest" description="Disordered" evidence="1">
    <location>
        <begin position="49"/>
        <end position="71"/>
    </location>
</feature>
<proteinExistence type="predicted"/>
<evidence type="ECO:0000256" key="1">
    <source>
        <dbReference type="SAM" id="MobiDB-lite"/>
    </source>
</evidence>
<dbReference type="Proteomes" id="UP000789405">
    <property type="component" value="Unassembled WGS sequence"/>
</dbReference>
<gene>
    <name evidence="2" type="ORF">DERYTH_LOCUS28712</name>
</gene>
<feature type="non-terminal residue" evidence="2">
    <location>
        <position position="99"/>
    </location>
</feature>
<feature type="non-terminal residue" evidence="2">
    <location>
        <position position="1"/>
    </location>
</feature>
<evidence type="ECO:0000313" key="3">
    <source>
        <dbReference type="Proteomes" id="UP000789405"/>
    </source>
</evidence>
<keyword evidence="3" id="KW-1185">Reference proteome</keyword>
<sequence length="99" mass="11028">NSILNLPDSELNVSNACTQLTQISQQRYALRNTVCTLNNDNIYVKENISGSLNKDDNADDDNNTSDGSFTNESNVKRKYACKGCGGYGHNIRKCKYNDK</sequence>
<dbReference type="OrthoDB" id="8026949at2759"/>
<organism evidence="2 3">
    <name type="scientific">Dentiscutata erythropus</name>
    <dbReference type="NCBI Taxonomy" id="1348616"/>
    <lineage>
        <taxon>Eukaryota</taxon>
        <taxon>Fungi</taxon>
        <taxon>Fungi incertae sedis</taxon>
        <taxon>Mucoromycota</taxon>
        <taxon>Glomeromycotina</taxon>
        <taxon>Glomeromycetes</taxon>
        <taxon>Diversisporales</taxon>
        <taxon>Gigasporaceae</taxon>
        <taxon>Dentiscutata</taxon>
    </lineage>
</organism>
<evidence type="ECO:0000313" key="2">
    <source>
        <dbReference type="EMBL" id="CAG8829563.1"/>
    </source>
</evidence>
<dbReference type="EMBL" id="CAJVPY010073460">
    <property type="protein sequence ID" value="CAG8829563.1"/>
    <property type="molecule type" value="Genomic_DNA"/>
</dbReference>